<evidence type="ECO:0000313" key="3">
    <source>
        <dbReference type="EMBL" id="KOS68345.1"/>
    </source>
</evidence>
<dbReference type="Proteomes" id="UP000050668">
    <property type="component" value="Unassembled WGS sequence"/>
</dbReference>
<feature type="chain" id="PRO_5046500120" description="Lipoprotein" evidence="2">
    <location>
        <begin position="24"/>
        <end position="141"/>
    </location>
</feature>
<feature type="compositionally biased region" description="Basic and acidic residues" evidence="1">
    <location>
        <begin position="30"/>
        <end position="68"/>
    </location>
</feature>
<keyword evidence="4" id="KW-1185">Reference proteome</keyword>
<evidence type="ECO:0000256" key="1">
    <source>
        <dbReference type="SAM" id="MobiDB-lite"/>
    </source>
</evidence>
<dbReference type="RefSeq" id="WP_245622806.1">
    <property type="nucleotide sequence ID" value="NZ_LGRV01000003.1"/>
</dbReference>
<protein>
    <recommendedName>
        <fullName evidence="5">Lipoprotein</fullName>
    </recommendedName>
</protein>
<organism evidence="3 4">
    <name type="scientific">Lysinibacillus contaminans</name>
    <dbReference type="NCBI Taxonomy" id="1293441"/>
    <lineage>
        <taxon>Bacteria</taxon>
        <taxon>Bacillati</taxon>
        <taxon>Bacillota</taxon>
        <taxon>Bacilli</taxon>
        <taxon>Bacillales</taxon>
        <taxon>Bacillaceae</taxon>
        <taxon>Lysinibacillus</taxon>
    </lineage>
</organism>
<dbReference type="PROSITE" id="PS51257">
    <property type="entry name" value="PROKAR_LIPOPROTEIN"/>
    <property type="match status" value="1"/>
</dbReference>
<feature type="region of interest" description="Disordered" evidence="1">
    <location>
        <begin position="23"/>
        <end position="68"/>
    </location>
</feature>
<evidence type="ECO:0008006" key="5">
    <source>
        <dbReference type="Google" id="ProtNLM"/>
    </source>
</evidence>
<reference evidence="4" key="1">
    <citation type="submission" date="2015-07" db="EMBL/GenBank/DDBJ databases">
        <title>Fjat-14205 dsm 2895.</title>
        <authorList>
            <person name="Liu B."/>
            <person name="Wang J."/>
            <person name="Zhu Y."/>
            <person name="Liu G."/>
            <person name="Chen Q."/>
            <person name="Chen Z."/>
            <person name="Lan J."/>
            <person name="Che J."/>
            <person name="Ge C."/>
            <person name="Shi H."/>
            <person name="Pan Z."/>
            <person name="Liu X."/>
        </authorList>
    </citation>
    <scope>NUCLEOTIDE SEQUENCE [LARGE SCALE GENOMIC DNA]</scope>
    <source>
        <strain evidence="4">DSM 25560</strain>
    </source>
</reference>
<accession>A0ABR5K098</accession>
<feature type="signal peptide" evidence="2">
    <location>
        <begin position="1"/>
        <end position="23"/>
    </location>
</feature>
<evidence type="ECO:0000313" key="4">
    <source>
        <dbReference type="Proteomes" id="UP000050668"/>
    </source>
</evidence>
<comment type="caution">
    <text evidence="3">The sequence shown here is derived from an EMBL/GenBank/DDBJ whole genome shotgun (WGS) entry which is preliminary data.</text>
</comment>
<gene>
    <name evidence="3" type="ORF">AEA09_07095</name>
</gene>
<proteinExistence type="predicted"/>
<evidence type="ECO:0000256" key="2">
    <source>
        <dbReference type="SAM" id="SignalP"/>
    </source>
</evidence>
<keyword evidence="2" id="KW-0732">Signal</keyword>
<sequence>MFKKMITLIAAVTMLTACSNNEAANNNSEATEKNQESLHTEEQQVDQQVKDQPMEEVQDQSKENVDHGEWASLPEYNKIVEQIGNKDFSFETVTDNEDKRVLYVLDENGAKQYKTIFIKNTSRLKIVNINGGGQIFNEILS</sequence>
<name>A0ABR5K098_9BACI</name>
<dbReference type="EMBL" id="LGRV01000003">
    <property type="protein sequence ID" value="KOS68345.1"/>
    <property type="molecule type" value="Genomic_DNA"/>
</dbReference>